<feature type="region of interest" description="Disordered" evidence="1">
    <location>
        <begin position="1"/>
        <end position="22"/>
    </location>
</feature>
<organism evidence="3 4">
    <name type="scientific">Seiridium unicorne</name>
    <dbReference type="NCBI Taxonomy" id="138068"/>
    <lineage>
        <taxon>Eukaryota</taxon>
        <taxon>Fungi</taxon>
        <taxon>Dikarya</taxon>
        <taxon>Ascomycota</taxon>
        <taxon>Pezizomycotina</taxon>
        <taxon>Sordariomycetes</taxon>
        <taxon>Xylariomycetidae</taxon>
        <taxon>Amphisphaeriales</taxon>
        <taxon>Sporocadaceae</taxon>
        <taxon>Seiridium</taxon>
    </lineage>
</organism>
<evidence type="ECO:0000313" key="4">
    <source>
        <dbReference type="Proteomes" id="UP001408356"/>
    </source>
</evidence>
<feature type="compositionally biased region" description="Polar residues" evidence="1">
    <location>
        <begin position="8"/>
        <end position="20"/>
    </location>
</feature>
<evidence type="ECO:0000256" key="2">
    <source>
        <dbReference type="SAM" id="Phobius"/>
    </source>
</evidence>
<reference evidence="3 4" key="1">
    <citation type="journal article" date="2024" name="J. Plant Pathol.">
        <title>Sequence and assembly of the genome of Seiridium unicorne, isolate CBS 538.82, causal agent of cypress canker disease.</title>
        <authorList>
            <person name="Scali E."/>
            <person name="Rocca G.D."/>
            <person name="Danti R."/>
            <person name="Garbelotto M."/>
            <person name="Barberini S."/>
            <person name="Baroncelli R."/>
            <person name="Emiliani G."/>
        </authorList>
    </citation>
    <scope>NUCLEOTIDE SEQUENCE [LARGE SCALE GENOMIC DNA]</scope>
    <source>
        <strain evidence="3 4">BM-138-508</strain>
    </source>
</reference>
<dbReference type="EMBL" id="JARVKF010000112">
    <property type="protein sequence ID" value="KAK9422651.1"/>
    <property type="molecule type" value="Genomic_DNA"/>
</dbReference>
<keyword evidence="2" id="KW-0812">Transmembrane</keyword>
<feature type="compositionally biased region" description="Basic and acidic residues" evidence="1">
    <location>
        <begin position="160"/>
        <end position="170"/>
    </location>
</feature>
<name>A0ABR2V809_9PEZI</name>
<dbReference type="Proteomes" id="UP001408356">
    <property type="component" value="Unassembled WGS sequence"/>
</dbReference>
<evidence type="ECO:0000313" key="3">
    <source>
        <dbReference type="EMBL" id="KAK9422651.1"/>
    </source>
</evidence>
<gene>
    <name evidence="3" type="ORF">SUNI508_00514</name>
</gene>
<sequence>MAMDRQAAQAQKQDTGSTNPGKDLILESITASGIQSPEYTSQIESYKKASYYIAVAYLAAECSLFFLHHAQRGVWVLSKHGVVERGLCVYCHDMALHRIHRIRSTGLQATLGLRVCILSFIGFAESLLAAIALAVQSARSKSRKPPQRILGRGSNLQDPSRGHDAAKGPHETAFVKPGFMRRVKTWNRHEYTQAGKRAVIIHRRTVGPDEDHQDVVAAIEGDDFSHEYPDDIAMGDMPPARNSSRDRDQKNHSTVYDPYSEP</sequence>
<keyword evidence="4" id="KW-1185">Reference proteome</keyword>
<protein>
    <submittedName>
        <fullName evidence="3">Uncharacterized protein</fullName>
    </submittedName>
</protein>
<evidence type="ECO:0000256" key="1">
    <source>
        <dbReference type="SAM" id="MobiDB-lite"/>
    </source>
</evidence>
<accession>A0ABR2V809</accession>
<feature type="transmembrane region" description="Helical" evidence="2">
    <location>
        <begin position="111"/>
        <end position="135"/>
    </location>
</feature>
<keyword evidence="2" id="KW-0472">Membrane</keyword>
<feature type="region of interest" description="Disordered" evidence="1">
    <location>
        <begin position="143"/>
        <end position="171"/>
    </location>
</feature>
<keyword evidence="2" id="KW-1133">Transmembrane helix</keyword>
<comment type="caution">
    <text evidence="3">The sequence shown here is derived from an EMBL/GenBank/DDBJ whole genome shotgun (WGS) entry which is preliminary data.</text>
</comment>
<feature type="region of interest" description="Disordered" evidence="1">
    <location>
        <begin position="226"/>
        <end position="262"/>
    </location>
</feature>
<proteinExistence type="predicted"/>